<evidence type="ECO:0000256" key="1">
    <source>
        <dbReference type="ARBA" id="ARBA00004496"/>
    </source>
</evidence>
<sequence length="606" mass="65480">MVFTIHRQNFVEMGRSMYHGPPGKELSILMVSSDGGILVSSAIFTPTGYIISRYAGRFRLPDQAASATSPTHRSQRNPPPTRESVQLLWLYSNQAVYVLVLVIILLPSLVRNGIAPRVKQVAAMATQATIQRQAVKAACAKDTRILPVNNKHKSFIRHFHANGLHNQPICRKISTARSGGIGDIANPPQPAQSAPDTRAVYVLVLVIILLPSLVRNGIAPRVKQVAAMATQATIQRQAVKAACAKDTRILPVRSLNVPGQSMGDIERRWEAEKDQGSPEAQALLEAAEALRTSDTPVAFPTETVYGLGADATRSAAVQGIYRAKQRPSDNPLIVHVSSREQLEPAPSANASTKPSPTTAQHVYADLHGRIDIILDGGPCGVGVESTVVDGLNHPPAILRPGGVGIEEIRACRGWEDVRVGYKDGALPGKMTPRAPGMKYRHYSPRAKVVLFETSQEMPSVVRRILNEQSPSSPLKIGVIRTKTWQKGLTMRIQQDLTAPVNGHCDAASSSDLHDDIPSSSAFPLHRLSVVPSSPDSGSPPCTIDMLDVFLGHDLHCIARGLFSALRSLDENDVSTIYVEGIADTDGDLAAAIMNRLRKAAEEEIKS</sequence>
<dbReference type="GO" id="GO:0006450">
    <property type="term" value="P:regulation of translational fidelity"/>
    <property type="evidence" value="ECO:0007669"/>
    <property type="project" value="TreeGrafter"/>
</dbReference>
<evidence type="ECO:0000256" key="10">
    <source>
        <dbReference type="ARBA" id="ARBA00022840"/>
    </source>
</evidence>
<organism evidence="15 16">
    <name type="scientific">Coccidioides immitis H538.4</name>
    <dbReference type="NCBI Taxonomy" id="396776"/>
    <lineage>
        <taxon>Eukaryota</taxon>
        <taxon>Fungi</taxon>
        <taxon>Dikarya</taxon>
        <taxon>Ascomycota</taxon>
        <taxon>Pezizomycotina</taxon>
        <taxon>Eurotiomycetes</taxon>
        <taxon>Eurotiomycetidae</taxon>
        <taxon>Onygenales</taxon>
        <taxon>Onygenaceae</taxon>
        <taxon>Coccidioides</taxon>
    </lineage>
</organism>
<keyword evidence="8" id="KW-0548">Nucleotidyltransferase</keyword>
<dbReference type="GO" id="GO:0005737">
    <property type="term" value="C:cytoplasm"/>
    <property type="evidence" value="ECO:0007669"/>
    <property type="project" value="UniProtKB-SubCell"/>
</dbReference>
<dbReference type="Pfam" id="PF01300">
    <property type="entry name" value="Sua5_yciO_yrdC"/>
    <property type="match status" value="2"/>
</dbReference>
<evidence type="ECO:0000256" key="6">
    <source>
        <dbReference type="ARBA" id="ARBA00022679"/>
    </source>
</evidence>
<dbReference type="GO" id="GO:0003725">
    <property type="term" value="F:double-stranded RNA binding"/>
    <property type="evidence" value="ECO:0007669"/>
    <property type="project" value="InterPro"/>
</dbReference>
<dbReference type="eggNOG" id="KOG3051">
    <property type="taxonomic scope" value="Eukaryota"/>
</dbReference>
<dbReference type="InterPro" id="IPR005145">
    <property type="entry name" value="Sua5_C"/>
</dbReference>
<dbReference type="Gene3D" id="3.90.870.10">
    <property type="entry name" value="DHBP synthase"/>
    <property type="match status" value="2"/>
</dbReference>
<protein>
    <recommendedName>
        <fullName evidence="4">Threonylcarbamoyl-AMP synthase</fullName>
        <ecNumber evidence="3">2.7.7.87</ecNumber>
    </recommendedName>
    <alternativeName>
        <fullName evidence="11">L-threonylcarbamoyladenylate synthase</fullName>
    </alternativeName>
</protein>
<gene>
    <name evidence="15" type="ORF">CIHG_01238</name>
</gene>
<dbReference type="GO" id="GO:0000049">
    <property type="term" value="F:tRNA binding"/>
    <property type="evidence" value="ECO:0007669"/>
    <property type="project" value="TreeGrafter"/>
</dbReference>
<comment type="catalytic activity">
    <reaction evidence="12">
        <text>L-threonine + hydrogencarbonate + ATP = L-threonylcarbamoyladenylate + diphosphate + H2O</text>
        <dbReference type="Rhea" id="RHEA:36407"/>
        <dbReference type="ChEBI" id="CHEBI:15377"/>
        <dbReference type="ChEBI" id="CHEBI:17544"/>
        <dbReference type="ChEBI" id="CHEBI:30616"/>
        <dbReference type="ChEBI" id="CHEBI:33019"/>
        <dbReference type="ChEBI" id="CHEBI:57926"/>
        <dbReference type="ChEBI" id="CHEBI:73682"/>
        <dbReference type="EC" id="2.7.7.87"/>
    </reaction>
</comment>
<feature type="transmembrane region" description="Helical" evidence="13">
    <location>
        <begin position="88"/>
        <end position="110"/>
    </location>
</feature>
<dbReference type="InterPro" id="IPR017945">
    <property type="entry name" value="DHBP_synth_RibB-like_a/b_dom"/>
</dbReference>
<evidence type="ECO:0000256" key="2">
    <source>
        <dbReference type="ARBA" id="ARBA00007663"/>
    </source>
</evidence>
<evidence type="ECO:0000256" key="8">
    <source>
        <dbReference type="ARBA" id="ARBA00022695"/>
    </source>
</evidence>
<evidence type="ECO:0000256" key="9">
    <source>
        <dbReference type="ARBA" id="ARBA00022741"/>
    </source>
</evidence>
<feature type="domain" description="YrdC-like" evidence="14">
    <location>
        <begin position="280"/>
        <end position="484"/>
    </location>
</feature>
<evidence type="ECO:0000256" key="3">
    <source>
        <dbReference type="ARBA" id="ARBA00012584"/>
    </source>
</evidence>
<dbReference type="PANTHER" id="PTHR17490">
    <property type="entry name" value="SUA5"/>
    <property type="match status" value="1"/>
</dbReference>
<dbReference type="InterPro" id="IPR006070">
    <property type="entry name" value="Sua5-like_dom"/>
</dbReference>
<dbReference type="GO" id="GO:0005524">
    <property type="term" value="F:ATP binding"/>
    <property type="evidence" value="ECO:0007669"/>
    <property type="project" value="UniProtKB-KW"/>
</dbReference>
<dbReference type="OrthoDB" id="412787at2759"/>
<dbReference type="VEuPathDB" id="FungiDB:CIHG_01238"/>
<reference evidence="16" key="1">
    <citation type="journal article" date="2010" name="Genome Res.">
        <title>Population genomic sequencing of Coccidioides fungi reveals recent hybridization and transposon control.</title>
        <authorList>
            <person name="Neafsey D.E."/>
            <person name="Barker B.M."/>
            <person name="Sharpton T.J."/>
            <person name="Stajich J.E."/>
            <person name="Park D.J."/>
            <person name="Whiston E."/>
            <person name="Hung C.-Y."/>
            <person name="McMahan C."/>
            <person name="White J."/>
            <person name="Sykes S."/>
            <person name="Heiman D."/>
            <person name="Young S."/>
            <person name="Zeng Q."/>
            <person name="Abouelleil A."/>
            <person name="Aftuck L."/>
            <person name="Bessette D."/>
            <person name="Brown A."/>
            <person name="FitzGerald M."/>
            <person name="Lui A."/>
            <person name="Macdonald J.P."/>
            <person name="Priest M."/>
            <person name="Orbach M.J."/>
            <person name="Galgiani J.N."/>
            <person name="Kirkland T.N."/>
            <person name="Cole G.T."/>
            <person name="Birren B.W."/>
            <person name="Henn M.R."/>
            <person name="Taylor J.W."/>
            <person name="Rounsley S.D."/>
        </authorList>
    </citation>
    <scope>NUCLEOTIDE SEQUENCE [LARGE SCALE GENOMIC DNA]</scope>
    <source>
        <strain evidence="16">H538.4</strain>
    </source>
</reference>
<comment type="subcellular location">
    <subcellularLocation>
        <location evidence="1">Cytoplasm</location>
    </subcellularLocation>
</comment>
<accession>A0A0J8RFR2</accession>
<dbReference type="Gene3D" id="3.40.50.11030">
    <property type="entry name" value="Threonylcarbamoyl-AMP synthase, C-terminal domain"/>
    <property type="match status" value="1"/>
</dbReference>
<dbReference type="InterPro" id="IPR038385">
    <property type="entry name" value="Sua5/YwlC_C"/>
</dbReference>
<keyword evidence="13" id="KW-1133">Transmembrane helix</keyword>
<keyword evidence="5" id="KW-0963">Cytoplasm</keyword>
<evidence type="ECO:0000256" key="13">
    <source>
        <dbReference type="SAM" id="Phobius"/>
    </source>
</evidence>
<dbReference type="Proteomes" id="UP000054563">
    <property type="component" value="Unassembled WGS sequence"/>
</dbReference>
<evidence type="ECO:0000256" key="7">
    <source>
        <dbReference type="ARBA" id="ARBA00022694"/>
    </source>
</evidence>
<keyword evidence="10" id="KW-0067">ATP-binding</keyword>
<dbReference type="GO" id="GO:0061710">
    <property type="term" value="F:L-threonylcarbamoyladenylate synthase"/>
    <property type="evidence" value="ECO:0007669"/>
    <property type="project" value="UniProtKB-EC"/>
</dbReference>
<dbReference type="InterPro" id="IPR050156">
    <property type="entry name" value="TC-AMP_synthase_SUA5"/>
</dbReference>
<evidence type="ECO:0000256" key="5">
    <source>
        <dbReference type="ARBA" id="ARBA00022490"/>
    </source>
</evidence>
<keyword evidence="13" id="KW-0812">Transmembrane</keyword>
<evidence type="ECO:0000256" key="4">
    <source>
        <dbReference type="ARBA" id="ARBA00015492"/>
    </source>
</evidence>
<keyword evidence="9" id="KW-0547">Nucleotide-binding</keyword>
<dbReference type="EC" id="2.7.7.87" evidence="3"/>
<dbReference type="PANTHER" id="PTHR17490:SF16">
    <property type="entry name" value="THREONYLCARBAMOYL-AMP SYNTHASE"/>
    <property type="match status" value="1"/>
</dbReference>
<dbReference type="SUPFAM" id="SSF55821">
    <property type="entry name" value="YrdC/RibB"/>
    <property type="match status" value="1"/>
</dbReference>
<dbReference type="GO" id="GO:0008033">
    <property type="term" value="P:tRNA processing"/>
    <property type="evidence" value="ECO:0007669"/>
    <property type="project" value="UniProtKB-KW"/>
</dbReference>
<dbReference type="STRING" id="396776.A0A0J8RFR2"/>
<evidence type="ECO:0000259" key="14">
    <source>
        <dbReference type="PROSITE" id="PS51163"/>
    </source>
</evidence>
<dbReference type="Pfam" id="PF03481">
    <property type="entry name" value="Sua5_C"/>
    <property type="match status" value="1"/>
</dbReference>
<dbReference type="PROSITE" id="PS51163">
    <property type="entry name" value="YRDC"/>
    <property type="match status" value="1"/>
</dbReference>
<evidence type="ECO:0000256" key="11">
    <source>
        <dbReference type="ARBA" id="ARBA00029774"/>
    </source>
</evidence>
<keyword evidence="6" id="KW-0808">Transferase</keyword>
<proteinExistence type="inferred from homology"/>
<evidence type="ECO:0000313" key="16">
    <source>
        <dbReference type="Proteomes" id="UP000054563"/>
    </source>
</evidence>
<comment type="similarity">
    <text evidence="2">Belongs to the SUA5 family.</text>
</comment>
<dbReference type="AlphaFoldDB" id="A0A0J8RFR2"/>
<keyword evidence="7" id="KW-0819">tRNA processing</keyword>
<dbReference type="EMBL" id="DS016983">
    <property type="protein sequence ID" value="KMU83456.1"/>
    <property type="molecule type" value="Genomic_DNA"/>
</dbReference>
<evidence type="ECO:0000256" key="12">
    <source>
        <dbReference type="ARBA" id="ARBA00048366"/>
    </source>
</evidence>
<keyword evidence="13" id="KW-0472">Membrane</keyword>
<name>A0A0J8RFR2_COCIT</name>
<evidence type="ECO:0000313" key="15">
    <source>
        <dbReference type="EMBL" id="KMU83456.1"/>
    </source>
</evidence>